<proteinExistence type="predicted"/>
<evidence type="ECO:0000313" key="3">
    <source>
        <dbReference type="Proteomes" id="UP001303889"/>
    </source>
</evidence>
<dbReference type="Proteomes" id="UP001303889">
    <property type="component" value="Unassembled WGS sequence"/>
</dbReference>
<sequence>MAQKSSRAVFDSLLTKTHVQHALIQPDGRHNEIPGALATLLFLGATPDRLEAAYASIKDDLGPWEPSPRSIADEETKERFLGDARFQRAFMSYFSMENGMFSSNPKTLALSHLFSGPQPLLAGLFSSVGRPLALLADGIELRAALLLMQSLTLCAVDFPVSFHDLLTHPPATPPPLSSLFPPEDLIGLAAYDGRLSGVMKAGPGFHGASHIFASAAARAALGEYLWRLDARDEARLLQQLAALAALLLAATHKPAHPAFDLYLARLVTCVNSVRVLLELPWVEEPAQRGLLVRGLWLVVLVVYITQLRPVIDGKLLVSRELAEEQRGWEGLWEAAGVGEEGTEERFGRGELLRALRSLSELAKRYGAVHGRLYFHAAWKLVGQWEGWTGLGIDREVMLNIRL</sequence>
<keyword evidence="1" id="KW-0560">Oxidoreductase</keyword>
<dbReference type="Pfam" id="PF14027">
    <property type="entry name" value="Questin_oxidase"/>
    <property type="match status" value="1"/>
</dbReference>
<reference evidence="2" key="1">
    <citation type="journal article" date="2023" name="Mol. Phylogenet. Evol.">
        <title>Genome-scale phylogeny and comparative genomics of the fungal order Sordariales.</title>
        <authorList>
            <person name="Hensen N."/>
            <person name="Bonometti L."/>
            <person name="Westerberg I."/>
            <person name="Brannstrom I.O."/>
            <person name="Guillou S."/>
            <person name="Cros-Aarteil S."/>
            <person name="Calhoun S."/>
            <person name="Haridas S."/>
            <person name="Kuo A."/>
            <person name="Mondo S."/>
            <person name="Pangilinan J."/>
            <person name="Riley R."/>
            <person name="LaButti K."/>
            <person name="Andreopoulos B."/>
            <person name="Lipzen A."/>
            <person name="Chen C."/>
            <person name="Yan M."/>
            <person name="Daum C."/>
            <person name="Ng V."/>
            <person name="Clum A."/>
            <person name="Steindorff A."/>
            <person name="Ohm R.A."/>
            <person name="Martin F."/>
            <person name="Silar P."/>
            <person name="Natvig D.O."/>
            <person name="Lalanne C."/>
            <person name="Gautier V."/>
            <person name="Ament-Velasquez S.L."/>
            <person name="Kruys A."/>
            <person name="Hutchinson M.I."/>
            <person name="Powell A.J."/>
            <person name="Barry K."/>
            <person name="Miller A.N."/>
            <person name="Grigoriev I.V."/>
            <person name="Debuchy R."/>
            <person name="Gladieux P."/>
            <person name="Hiltunen Thoren M."/>
            <person name="Johannesson H."/>
        </authorList>
    </citation>
    <scope>NUCLEOTIDE SEQUENCE</scope>
    <source>
        <strain evidence="2">CBS 103.79</strain>
    </source>
</reference>
<comment type="caution">
    <text evidence="2">The sequence shown here is derived from an EMBL/GenBank/DDBJ whole genome shotgun (WGS) entry which is preliminary data.</text>
</comment>
<accession>A0AAN6M9K2</accession>
<name>A0AAN6M9K2_9PEZI</name>
<dbReference type="PANTHER" id="PTHR35870">
    <property type="entry name" value="PROTEIN, PUTATIVE (AFU_ORTHOLOGUE AFUA_5G03330)-RELATED"/>
    <property type="match status" value="1"/>
</dbReference>
<dbReference type="InterPro" id="IPR025337">
    <property type="entry name" value="Questin_oxidase-like"/>
</dbReference>
<dbReference type="PANTHER" id="PTHR35870:SF6">
    <property type="entry name" value="MGS207 PROTEIN"/>
    <property type="match status" value="1"/>
</dbReference>
<evidence type="ECO:0000256" key="1">
    <source>
        <dbReference type="ARBA" id="ARBA00023002"/>
    </source>
</evidence>
<dbReference type="GO" id="GO:0016491">
    <property type="term" value="F:oxidoreductase activity"/>
    <property type="evidence" value="ECO:0007669"/>
    <property type="project" value="UniProtKB-KW"/>
</dbReference>
<evidence type="ECO:0000313" key="2">
    <source>
        <dbReference type="EMBL" id="KAK3896926.1"/>
    </source>
</evidence>
<dbReference type="EMBL" id="MU856339">
    <property type="protein sequence ID" value="KAK3896926.1"/>
    <property type="molecule type" value="Genomic_DNA"/>
</dbReference>
<dbReference type="AlphaFoldDB" id="A0AAN6M9K2"/>
<protein>
    <submittedName>
        <fullName evidence="2">Uncharacterized protein</fullName>
    </submittedName>
</protein>
<keyword evidence="3" id="KW-1185">Reference proteome</keyword>
<gene>
    <name evidence="2" type="ORF">C8A05DRAFT_39528</name>
</gene>
<reference evidence="2" key="2">
    <citation type="submission" date="2023-05" db="EMBL/GenBank/DDBJ databases">
        <authorList>
            <consortium name="Lawrence Berkeley National Laboratory"/>
            <person name="Steindorff A."/>
            <person name="Hensen N."/>
            <person name="Bonometti L."/>
            <person name="Westerberg I."/>
            <person name="Brannstrom I.O."/>
            <person name="Guillou S."/>
            <person name="Cros-Aarteil S."/>
            <person name="Calhoun S."/>
            <person name="Haridas S."/>
            <person name="Kuo A."/>
            <person name="Mondo S."/>
            <person name="Pangilinan J."/>
            <person name="Riley R."/>
            <person name="Labutti K."/>
            <person name="Andreopoulos B."/>
            <person name="Lipzen A."/>
            <person name="Chen C."/>
            <person name="Yanf M."/>
            <person name="Daum C."/>
            <person name="Ng V."/>
            <person name="Clum A."/>
            <person name="Ohm R."/>
            <person name="Martin F."/>
            <person name="Silar P."/>
            <person name="Natvig D."/>
            <person name="Lalanne C."/>
            <person name="Gautier V."/>
            <person name="Ament-Velasquez S.L."/>
            <person name="Kruys A."/>
            <person name="Hutchinson M.I."/>
            <person name="Powell A.J."/>
            <person name="Barry K."/>
            <person name="Miller A.N."/>
            <person name="Grigoriev I.V."/>
            <person name="Debuchy R."/>
            <person name="Gladieux P."/>
            <person name="Thoren M.H."/>
            <person name="Johannesson H."/>
        </authorList>
    </citation>
    <scope>NUCLEOTIDE SEQUENCE</scope>
    <source>
        <strain evidence="2">CBS 103.79</strain>
    </source>
</reference>
<organism evidence="2 3">
    <name type="scientific">Staphylotrichum tortipilum</name>
    <dbReference type="NCBI Taxonomy" id="2831512"/>
    <lineage>
        <taxon>Eukaryota</taxon>
        <taxon>Fungi</taxon>
        <taxon>Dikarya</taxon>
        <taxon>Ascomycota</taxon>
        <taxon>Pezizomycotina</taxon>
        <taxon>Sordariomycetes</taxon>
        <taxon>Sordariomycetidae</taxon>
        <taxon>Sordariales</taxon>
        <taxon>Chaetomiaceae</taxon>
        <taxon>Staphylotrichum</taxon>
    </lineage>
</organism>